<proteinExistence type="predicted"/>
<dbReference type="AlphaFoldDB" id="A0AAW6CCS1"/>
<protein>
    <submittedName>
        <fullName evidence="1">Uncharacterized protein</fullName>
    </submittedName>
</protein>
<dbReference type="Proteomes" id="UP001211173">
    <property type="component" value="Unassembled WGS sequence"/>
</dbReference>
<evidence type="ECO:0000313" key="2">
    <source>
        <dbReference type="Proteomes" id="UP001211173"/>
    </source>
</evidence>
<reference evidence="1" key="1">
    <citation type="submission" date="2023-01" db="EMBL/GenBank/DDBJ databases">
        <title>Human gut microbiome strain richness.</title>
        <authorList>
            <person name="Chen-Liaw A."/>
        </authorList>
    </citation>
    <scope>NUCLEOTIDE SEQUENCE</scope>
    <source>
        <strain evidence="1">1001287st1_F4_1001285I_161205</strain>
    </source>
</reference>
<gene>
    <name evidence="1" type="ORF">PNE06_05340</name>
</gene>
<dbReference type="EMBL" id="JAQLWV010000005">
    <property type="protein sequence ID" value="MDB7932491.1"/>
    <property type="molecule type" value="Genomic_DNA"/>
</dbReference>
<name>A0AAW6CCS1_FLAPL</name>
<dbReference type="RefSeq" id="WP_195308751.1">
    <property type="nucleotide sequence ID" value="NZ_BAABXT010000001.1"/>
</dbReference>
<organism evidence="1 2">
    <name type="scientific">Flavonifractor plautii</name>
    <name type="common">Fusobacterium plautii</name>
    <dbReference type="NCBI Taxonomy" id="292800"/>
    <lineage>
        <taxon>Bacteria</taxon>
        <taxon>Bacillati</taxon>
        <taxon>Bacillota</taxon>
        <taxon>Clostridia</taxon>
        <taxon>Eubacteriales</taxon>
        <taxon>Oscillospiraceae</taxon>
        <taxon>Flavonifractor</taxon>
    </lineage>
</organism>
<comment type="caution">
    <text evidence="1">The sequence shown here is derived from an EMBL/GenBank/DDBJ whole genome shotgun (WGS) entry which is preliminary data.</text>
</comment>
<sequence length="172" mass="19722">MDKFRLLEASDIEVKVKQVKKNGAVLLLYKTARTDMDILDETVGSENWTNDYREIKGNLYCGIAIREGDAWTWKWDCGIESREDGEGNEKKGEASDAFKRAGFRWGIGRELYTAPFIWVPSEKMNILESNGKFRTFDTFSVEKIAYGDNRRISGLSILNNRTGKRAFVWAMS</sequence>
<accession>A0AAW6CCS1</accession>
<evidence type="ECO:0000313" key="1">
    <source>
        <dbReference type="EMBL" id="MDB7932491.1"/>
    </source>
</evidence>